<evidence type="ECO:0000256" key="1">
    <source>
        <dbReference type="SAM" id="MobiDB-lite"/>
    </source>
</evidence>
<keyword evidence="2" id="KW-0472">Membrane</keyword>
<keyword evidence="2" id="KW-0812">Transmembrane</keyword>
<dbReference type="STRING" id="58114.SAMN05216270_12529"/>
<evidence type="ECO:0000256" key="2">
    <source>
        <dbReference type="SAM" id="Phobius"/>
    </source>
</evidence>
<keyword evidence="2" id="KW-1133">Transmembrane helix</keyword>
<evidence type="ECO:0000313" key="4">
    <source>
        <dbReference type="Proteomes" id="UP000198949"/>
    </source>
</evidence>
<proteinExistence type="predicted"/>
<feature type="transmembrane region" description="Helical" evidence="2">
    <location>
        <begin position="142"/>
        <end position="162"/>
    </location>
</feature>
<evidence type="ECO:0000313" key="3">
    <source>
        <dbReference type="EMBL" id="SDE50896.1"/>
    </source>
</evidence>
<feature type="compositionally biased region" description="Pro residues" evidence="1">
    <location>
        <begin position="209"/>
        <end position="258"/>
    </location>
</feature>
<organism evidence="3 4">
    <name type="scientific">Glycomyces harbinensis</name>
    <dbReference type="NCBI Taxonomy" id="58114"/>
    <lineage>
        <taxon>Bacteria</taxon>
        <taxon>Bacillati</taxon>
        <taxon>Actinomycetota</taxon>
        <taxon>Actinomycetes</taxon>
        <taxon>Glycomycetales</taxon>
        <taxon>Glycomycetaceae</taxon>
        <taxon>Glycomyces</taxon>
    </lineage>
</organism>
<feature type="transmembrane region" description="Helical" evidence="2">
    <location>
        <begin position="111"/>
        <end position="136"/>
    </location>
</feature>
<accession>A0A1G7DII7</accession>
<dbReference type="EMBL" id="FNAD01000025">
    <property type="protein sequence ID" value="SDE50896.1"/>
    <property type="molecule type" value="Genomic_DNA"/>
</dbReference>
<protein>
    <submittedName>
        <fullName evidence="3">Uncharacterized protein</fullName>
    </submittedName>
</protein>
<dbReference type="AlphaFoldDB" id="A0A1G7DII7"/>
<name>A0A1G7DII7_9ACTN</name>
<feature type="region of interest" description="Disordered" evidence="1">
    <location>
        <begin position="206"/>
        <end position="294"/>
    </location>
</feature>
<reference evidence="4" key="1">
    <citation type="submission" date="2016-10" db="EMBL/GenBank/DDBJ databases">
        <authorList>
            <person name="Varghese N."/>
            <person name="Submissions S."/>
        </authorList>
    </citation>
    <scope>NUCLEOTIDE SEQUENCE [LARGE SCALE GENOMIC DNA]</scope>
    <source>
        <strain evidence="4">CGMCC 4.3516</strain>
    </source>
</reference>
<gene>
    <name evidence="3" type="ORF">SAMN05216270_12529</name>
</gene>
<dbReference type="Proteomes" id="UP000198949">
    <property type="component" value="Unassembled WGS sequence"/>
</dbReference>
<keyword evidence="4" id="KW-1185">Reference proteome</keyword>
<feature type="transmembrane region" description="Helical" evidence="2">
    <location>
        <begin position="52"/>
        <end position="73"/>
    </location>
</feature>
<feature type="transmembrane region" description="Helical" evidence="2">
    <location>
        <begin position="79"/>
        <end position="99"/>
    </location>
</feature>
<dbReference type="RefSeq" id="WP_143015108.1">
    <property type="nucleotide sequence ID" value="NZ_FNAD01000025.1"/>
</dbReference>
<sequence length="294" mass="30505">MSYRATQPPAPDLRAAAPAGPGGAYGPVLNGLVPSALGQLDMKMAKPRSISGIQVLLAVFAFVATGADLYMAFVMAQDFSPLSLLGLAYALYTTVQSLITPIQLKLGKRWAWIWGFVTASVGVVVALGTTMVGMVSFDARPLPVLLGLAIAALYGAVLALLLSKSTRRWMLVQRMRRGEVPGPAVQTAPFVPQQSAAPFVPAQVEPQVPAAPPATPPTPAAPPAAPAAPPAGPPQRPAGPPVPQQRPPLRGPVGPQGPPNLHLPYCPPQPPHGAPGHRHYAAPPAAGQRRSQGR</sequence>